<keyword evidence="1" id="KW-0732">Signal</keyword>
<dbReference type="EMBL" id="FOLO01000022">
    <property type="protein sequence ID" value="SFC89633.1"/>
    <property type="molecule type" value="Genomic_DNA"/>
</dbReference>
<keyword evidence="3" id="KW-1185">Reference proteome</keyword>
<feature type="non-terminal residue" evidence="2">
    <location>
        <position position="96"/>
    </location>
</feature>
<evidence type="ECO:0000313" key="2">
    <source>
        <dbReference type="EMBL" id="SFC89633.1"/>
    </source>
</evidence>
<reference evidence="2 3" key="1">
    <citation type="submission" date="2016-10" db="EMBL/GenBank/DDBJ databases">
        <authorList>
            <person name="de Groot N.N."/>
        </authorList>
    </citation>
    <scope>NUCLEOTIDE SEQUENCE [LARGE SCALE GENOMIC DNA]</scope>
    <source>
        <strain evidence="2 3">DSM 6059</strain>
    </source>
</reference>
<feature type="chain" id="PRO_5011617930" evidence="1">
    <location>
        <begin position="21"/>
        <end position="96"/>
    </location>
</feature>
<dbReference type="AlphaFoldDB" id="A0A1I1N492"/>
<evidence type="ECO:0000313" key="3">
    <source>
        <dbReference type="Proteomes" id="UP000198862"/>
    </source>
</evidence>
<feature type="signal peptide" evidence="1">
    <location>
        <begin position="1"/>
        <end position="20"/>
    </location>
</feature>
<dbReference type="RefSeq" id="WP_143085079.1">
    <property type="nucleotide sequence ID" value="NZ_FOLO01000022.1"/>
</dbReference>
<proteinExistence type="predicted"/>
<sequence>MFNKLILTTALCGLTSTALAEDSSSNFNNNSIANLNQQQTLLPIQPDQLDSSVTINATLNYLPANDMADTNKHPHQLEQEINQLYLTDQKYNSVQS</sequence>
<gene>
    <name evidence="2" type="ORF">SAMN02745724_02838</name>
</gene>
<protein>
    <submittedName>
        <fullName evidence="2">Uncharacterized protein</fullName>
    </submittedName>
</protein>
<name>A0A1I1N492_9GAMM</name>
<evidence type="ECO:0000256" key="1">
    <source>
        <dbReference type="SAM" id="SignalP"/>
    </source>
</evidence>
<organism evidence="2 3">
    <name type="scientific">Pseudoalteromonas denitrificans DSM 6059</name>
    <dbReference type="NCBI Taxonomy" id="1123010"/>
    <lineage>
        <taxon>Bacteria</taxon>
        <taxon>Pseudomonadati</taxon>
        <taxon>Pseudomonadota</taxon>
        <taxon>Gammaproteobacteria</taxon>
        <taxon>Alteromonadales</taxon>
        <taxon>Pseudoalteromonadaceae</taxon>
        <taxon>Pseudoalteromonas</taxon>
    </lineage>
</organism>
<dbReference type="Proteomes" id="UP000198862">
    <property type="component" value="Unassembled WGS sequence"/>
</dbReference>
<accession>A0A1I1N492</accession>